<accession>A0A077P8U9</accession>
<protein>
    <submittedName>
        <fullName evidence="1">Uncharacterized protein</fullName>
    </submittedName>
</protein>
<dbReference type="EMBL" id="CBSX010000171">
    <property type="protein sequence ID" value="CDH07043.1"/>
    <property type="molecule type" value="Genomic_DNA"/>
</dbReference>
<gene>
    <name evidence="1" type="ORF">XBO1_2520014</name>
</gene>
<dbReference type="HOGENOM" id="CLU_3298776_0_0_6"/>
<comment type="caution">
    <text evidence="1">The sequence shown here is derived from an EMBL/GenBank/DDBJ whole genome shotgun (WGS) entry which is preliminary data.</text>
</comment>
<proteinExistence type="predicted"/>
<sequence length="40" mass="4662">MVVSISHNFESVFFIFLINKDLIRFSRLSQLSFLVVSAKK</sequence>
<name>A0A077P8U9_XENBV</name>
<evidence type="ECO:0000313" key="1">
    <source>
        <dbReference type="EMBL" id="CDH07043.1"/>
    </source>
</evidence>
<dbReference type="Proteomes" id="UP000028483">
    <property type="component" value="Unassembled WGS sequence"/>
</dbReference>
<organism evidence="1 2">
    <name type="scientific">Xenorhabdus bovienii str. oregonense</name>
    <dbReference type="NCBI Taxonomy" id="1398202"/>
    <lineage>
        <taxon>Bacteria</taxon>
        <taxon>Pseudomonadati</taxon>
        <taxon>Pseudomonadota</taxon>
        <taxon>Gammaproteobacteria</taxon>
        <taxon>Enterobacterales</taxon>
        <taxon>Morganellaceae</taxon>
        <taxon>Xenorhabdus</taxon>
    </lineage>
</organism>
<evidence type="ECO:0000313" key="2">
    <source>
        <dbReference type="Proteomes" id="UP000028483"/>
    </source>
</evidence>
<reference evidence="1" key="1">
    <citation type="submission" date="2013-07" db="EMBL/GenBank/DDBJ databases">
        <title>Sub-species coevolution in mutualistic symbiosis.</title>
        <authorList>
            <person name="Murfin K."/>
            <person name="Klassen J."/>
            <person name="Lee M."/>
            <person name="Forst S."/>
            <person name="Stock P."/>
            <person name="Goodrich-Blair H."/>
        </authorList>
    </citation>
    <scope>NUCLEOTIDE SEQUENCE [LARGE SCALE GENOMIC DNA]</scope>
    <source>
        <strain evidence="1">Oregonense</strain>
    </source>
</reference>
<dbReference type="AlphaFoldDB" id="A0A077P8U9"/>